<evidence type="ECO:0000256" key="1">
    <source>
        <dbReference type="SAM" id="MobiDB-lite"/>
    </source>
</evidence>
<organism evidence="2 3">
    <name type="scientific">Serratia nevei</name>
    <dbReference type="NCBI Taxonomy" id="2703794"/>
    <lineage>
        <taxon>Bacteria</taxon>
        <taxon>Pseudomonadati</taxon>
        <taxon>Pseudomonadota</taxon>
        <taxon>Gammaproteobacteria</taxon>
        <taxon>Enterobacterales</taxon>
        <taxon>Yersiniaceae</taxon>
        <taxon>Serratia</taxon>
    </lineage>
</organism>
<name>A0ABT7G5M7_9GAMM</name>
<protein>
    <submittedName>
        <fullName evidence="2">Uncharacterized protein</fullName>
    </submittedName>
</protein>
<feature type="compositionally biased region" description="Polar residues" evidence="1">
    <location>
        <begin position="256"/>
        <end position="270"/>
    </location>
</feature>
<sequence>MDNTDIQALLDEMLKKQEAALRKQFEEREKKLIELYEQREKEWSSLFEAQTNVVADHVAKHIGNEVVESYTAKFGEDSEATQHAKSFPYQEQGQVAAQFLKENGQVMTADEIIAKHTTTWDEFNAMGGLTTNQAQTFDPFKDEQPVVAPALDQEVKDIMAAIDYQVQNYSQADNFPIDSTPVVVANDTPTASQEQFVEHAPTVAGPDQVKASIASIRANAAESGSDGQEQSQEDLRAAAIAKFKQNPKLELGKPTTYEQPTEQAEVQESSSITPEMLAATQESSQFMQTADKKATEFKRVLNTMPNADESKRKTISPMDPKLGFDNLIAEMSTEKHKVHGKSNVLVNYFDKTRHFDFGGKTAEEYRASCVEKKDYQGWLNTFQPGLERMKEQHTSEMKLMPFEATDEQIKEMELKHKTEVAFYETSAKMELSKAQKLFPHQFYDDPSGLQSNNRNQNGIALQSSADIPQPPSKKEIRALHDTFRDWKAHTLGERWRTEFEPETTLQQKQKKLGAMLSQAKPTQEAQNREQIMKKVREFKLAY</sequence>
<keyword evidence="3" id="KW-1185">Reference proteome</keyword>
<accession>A0ABT7G5M7</accession>
<dbReference type="RefSeq" id="WP_285098015.1">
    <property type="nucleotide sequence ID" value="NZ_JARTOI010000001.1"/>
</dbReference>
<evidence type="ECO:0000313" key="2">
    <source>
        <dbReference type="EMBL" id="MDK5169065.1"/>
    </source>
</evidence>
<reference evidence="2" key="1">
    <citation type="submission" date="2023-01" db="EMBL/GenBank/DDBJ databases">
        <title>Genomic dissection of endemic carbapenem resistance: metallo-beta-lactamase gene dissemination through clonal, plasmid and integron transfer pathways.</title>
        <authorList>
            <person name="Macesic N."/>
        </authorList>
    </citation>
    <scope>NUCLEOTIDE SEQUENCE</scope>
    <source>
        <strain evidence="2">CPO382</strain>
    </source>
</reference>
<dbReference type="EMBL" id="JARTOI010000001">
    <property type="protein sequence ID" value="MDK5169065.1"/>
    <property type="molecule type" value="Genomic_DNA"/>
</dbReference>
<dbReference type="Proteomes" id="UP001174748">
    <property type="component" value="Unassembled WGS sequence"/>
</dbReference>
<gene>
    <name evidence="2" type="ORF">P9921_00980</name>
</gene>
<proteinExistence type="predicted"/>
<evidence type="ECO:0000313" key="3">
    <source>
        <dbReference type="Proteomes" id="UP001174748"/>
    </source>
</evidence>
<feature type="region of interest" description="Disordered" evidence="1">
    <location>
        <begin position="251"/>
        <end position="270"/>
    </location>
</feature>
<comment type="caution">
    <text evidence="2">The sequence shown here is derived from an EMBL/GenBank/DDBJ whole genome shotgun (WGS) entry which is preliminary data.</text>
</comment>